<accession>A0A9P6JFM7</accession>
<dbReference type="Proteomes" id="UP000749646">
    <property type="component" value="Unassembled WGS sequence"/>
</dbReference>
<evidence type="ECO:0008006" key="4">
    <source>
        <dbReference type="Google" id="ProtNLM"/>
    </source>
</evidence>
<protein>
    <recommendedName>
        <fullName evidence="4">Lipase</fullName>
    </recommendedName>
</protein>
<dbReference type="AlphaFoldDB" id="A0A9P6JFM7"/>
<sequence length="87" mass="9228">MKFSIPSVLGAASTAVLLALSSIQVSALPTGPVAESVTHEKRAVEGLNNYDCKLTAAHPRPVILIHGTTLSVDTWNTFAPILIKRGY</sequence>
<organism evidence="2 3">
    <name type="scientific">Modicella reniformis</name>
    <dbReference type="NCBI Taxonomy" id="1440133"/>
    <lineage>
        <taxon>Eukaryota</taxon>
        <taxon>Fungi</taxon>
        <taxon>Fungi incertae sedis</taxon>
        <taxon>Mucoromycota</taxon>
        <taxon>Mortierellomycotina</taxon>
        <taxon>Mortierellomycetes</taxon>
        <taxon>Mortierellales</taxon>
        <taxon>Mortierellaceae</taxon>
        <taxon>Modicella</taxon>
    </lineage>
</organism>
<feature type="chain" id="PRO_5040357264" description="Lipase" evidence="1">
    <location>
        <begin position="28"/>
        <end position="87"/>
    </location>
</feature>
<reference evidence="2" key="1">
    <citation type="journal article" date="2020" name="Fungal Divers.">
        <title>Resolving the Mortierellaceae phylogeny through synthesis of multi-gene phylogenetics and phylogenomics.</title>
        <authorList>
            <person name="Vandepol N."/>
            <person name="Liber J."/>
            <person name="Desiro A."/>
            <person name="Na H."/>
            <person name="Kennedy M."/>
            <person name="Barry K."/>
            <person name="Grigoriev I.V."/>
            <person name="Miller A.N."/>
            <person name="O'Donnell K."/>
            <person name="Stajich J.E."/>
            <person name="Bonito G."/>
        </authorList>
    </citation>
    <scope>NUCLEOTIDE SEQUENCE</scope>
    <source>
        <strain evidence="2">MES-2147</strain>
    </source>
</reference>
<feature type="signal peptide" evidence="1">
    <location>
        <begin position="1"/>
        <end position="27"/>
    </location>
</feature>
<evidence type="ECO:0000313" key="3">
    <source>
        <dbReference type="Proteomes" id="UP000749646"/>
    </source>
</evidence>
<dbReference type="EMBL" id="JAAAHW010005153">
    <property type="protein sequence ID" value="KAF9969682.1"/>
    <property type="molecule type" value="Genomic_DNA"/>
</dbReference>
<dbReference type="Gene3D" id="3.40.50.1820">
    <property type="entry name" value="alpha/beta hydrolase"/>
    <property type="match status" value="1"/>
</dbReference>
<keyword evidence="1" id="KW-0732">Signal</keyword>
<evidence type="ECO:0000313" key="2">
    <source>
        <dbReference type="EMBL" id="KAF9969682.1"/>
    </source>
</evidence>
<dbReference type="OrthoDB" id="10440654at2759"/>
<name>A0A9P6JFM7_9FUNG</name>
<gene>
    <name evidence="2" type="ORF">BGZ65_011718</name>
</gene>
<feature type="non-terminal residue" evidence="2">
    <location>
        <position position="87"/>
    </location>
</feature>
<comment type="caution">
    <text evidence="2">The sequence shown here is derived from an EMBL/GenBank/DDBJ whole genome shotgun (WGS) entry which is preliminary data.</text>
</comment>
<dbReference type="SUPFAM" id="SSF53474">
    <property type="entry name" value="alpha/beta-Hydrolases"/>
    <property type="match status" value="1"/>
</dbReference>
<proteinExistence type="predicted"/>
<evidence type="ECO:0000256" key="1">
    <source>
        <dbReference type="SAM" id="SignalP"/>
    </source>
</evidence>
<keyword evidence="3" id="KW-1185">Reference proteome</keyword>
<dbReference type="InterPro" id="IPR029058">
    <property type="entry name" value="AB_hydrolase_fold"/>
</dbReference>